<dbReference type="Pfam" id="PF03496">
    <property type="entry name" value="ADPrib_exo_Tox"/>
    <property type="match status" value="1"/>
</dbReference>
<dbReference type="PROSITE" id="PS51996">
    <property type="entry name" value="TR_MART"/>
    <property type="match status" value="1"/>
</dbReference>
<reference evidence="3" key="1">
    <citation type="journal article" date="2019" name="Int. J. Syst. Evol. Microbiol.">
        <title>The Global Catalogue of Microorganisms (GCM) 10K type strain sequencing project: providing services to taxonomists for standard genome sequencing and annotation.</title>
        <authorList>
            <consortium name="The Broad Institute Genomics Platform"/>
            <consortium name="The Broad Institute Genome Sequencing Center for Infectious Disease"/>
            <person name="Wu L."/>
            <person name="Ma J."/>
        </authorList>
    </citation>
    <scope>NUCLEOTIDE SEQUENCE [LARGE SCALE GENOMIC DNA]</scope>
    <source>
        <strain evidence="3">CGMCC 4.7241</strain>
    </source>
</reference>
<dbReference type="Gene3D" id="3.90.176.10">
    <property type="entry name" value="Toxin ADP-ribosyltransferase, Chain A, domain 1"/>
    <property type="match status" value="1"/>
</dbReference>
<keyword evidence="3" id="KW-1185">Reference proteome</keyword>
<dbReference type="EMBL" id="JBHRZH010000008">
    <property type="protein sequence ID" value="MFC3761334.1"/>
    <property type="molecule type" value="Genomic_DNA"/>
</dbReference>
<proteinExistence type="predicted"/>
<accession>A0ABV7YB89</accession>
<feature type="domain" description="ADP ribosyltransferase" evidence="1">
    <location>
        <begin position="56"/>
        <end position="218"/>
    </location>
</feature>
<evidence type="ECO:0000259" key="1">
    <source>
        <dbReference type="Pfam" id="PF03496"/>
    </source>
</evidence>
<evidence type="ECO:0000313" key="3">
    <source>
        <dbReference type="Proteomes" id="UP001595699"/>
    </source>
</evidence>
<gene>
    <name evidence="2" type="ORF">ACFOUW_10820</name>
</gene>
<sequence length="235" mass="25827">MSELRETHPAGADLRRLEALADARALDPSRPAYDPVAEYRRTRGPRQLEDSEADDYGLAIWGGATDSLAVEQRAALREYSGESIGGATCYREINSYLRGRGPATAQVESHIRHIDTALELVPVPEDLVVVRGVDPRVFSSPVDRLSGRTIADNAFLSTSIGTTPAFDHDAWIYLTVPKGTPAIYMEAITECPGERELLLGRGLSYLVDRVDRDAVRGKWQVHGRVLPPDEMRSGS</sequence>
<dbReference type="RefSeq" id="WP_205118403.1">
    <property type="nucleotide sequence ID" value="NZ_JAFBCM010000001.1"/>
</dbReference>
<dbReference type="InterPro" id="IPR003540">
    <property type="entry name" value="ADP-ribosyltransferase"/>
</dbReference>
<comment type="caution">
    <text evidence="2">The sequence shown here is derived from an EMBL/GenBank/DDBJ whole genome shotgun (WGS) entry which is preliminary data.</text>
</comment>
<dbReference type="SUPFAM" id="SSF56399">
    <property type="entry name" value="ADP-ribosylation"/>
    <property type="match status" value="1"/>
</dbReference>
<name>A0ABV7YB89_9ACTN</name>
<organism evidence="2 3">
    <name type="scientific">Tenggerimyces flavus</name>
    <dbReference type="NCBI Taxonomy" id="1708749"/>
    <lineage>
        <taxon>Bacteria</taxon>
        <taxon>Bacillati</taxon>
        <taxon>Actinomycetota</taxon>
        <taxon>Actinomycetes</taxon>
        <taxon>Propionibacteriales</taxon>
        <taxon>Nocardioidaceae</taxon>
        <taxon>Tenggerimyces</taxon>
    </lineage>
</organism>
<evidence type="ECO:0000313" key="2">
    <source>
        <dbReference type="EMBL" id="MFC3761334.1"/>
    </source>
</evidence>
<dbReference type="Proteomes" id="UP001595699">
    <property type="component" value="Unassembled WGS sequence"/>
</dbReference>
<protein>
    <submittedName>
        <fullName evidence="2">ADP-ribosyltransferase</fullName>
    </submittedName>
</protein>